<feature type="compositionally biased region" description="Low complexity" evidence="1">
    <location>
        <begin position="179"/>
        <end position="199"/>
    </location>
</feature>
<accession>A0ABD2VB86</accession>
<reference evidence="2 3" key="1">
    <citation type="submission" date="2024-05" db="EMBL/GenBank/DDBJ databases">
        <title>De novo assembly of an allotetraploid wild potato.</title>
        <authorList>
            <person name="Hosaka A.J."/>
        </authorList>
    </citation>
    <scope>NUCLEOTIDE SEQUENCE [LARGE SCALE GENOMIC DNA]</scope>
    <source>
        <tissue evidence="2">Young leaves</tissue>
    </source>
</reference>
<organism evidence="2 3">
    <name type="scientific">Solanum stoloniferum</name>
    <dbReference type="NCBI Taxonomy" id="62892"/>
    <lineage>
        <taxon>Eukaryota</taxon>
        <taxon>Viridiplantae</taxon>
        <taxon>Streptophyta</taxon>
        <taxon>Embryophyta</taxon>
        <taxon>Tracheophyta</taxon>
        <taxon>Spermatophyta</taxon>
        <taxon>Magnoliopsida</taxon>
        <taxon>eudicotyledons</taxon>
        <taxon>Gunneridae</taxon>
        <taxon>Pentapetalae</taxon>
        <taxon>asterids</taxon>
        <taxon>lamiids</taxon>
        <taxon>Solanales</taxon>
        <taxon>Solanaceae</taxon>
        <taxon>Solanoideae</taxon>
        <taxon>Solaneae</taxon>
        <taxon>Solanum</taxon>
    </lineage>
</organism>
<dbReference type="AlphaFoldDB" id="A0ABD2VB86"/>
<dbReference type="PANTHER" id="PTHR34222">
    <property type="entry name" value="GAG_PRE-INTEGRS DOMAIN-CONTAINING PROTEIN"/>
    <property type="match status" value="1"/>
</dbReference>
<sequence length="320" mass="36726">MVTSWILNSLSKEISDIVEYVNNSIELWKELEDRYDQTNGAKLYQIQKKIDDLTQCVLDIIVYYTKMKKLWEELSTLNTKSLCTCICTCGAKDNMYKAEQDRRLIQFLMGLNEVYIVIRGNILMMNPLPSIAQAFSLLIHKEKQREFRPASRMPMDSTSLNVNFVNTGRGSIDRSYRTNFSNSNSGNNNNYERNGSYSGNDNNKNVIVCEYCKKQGHTKEKYYKLHGYPPGNNILNYKLNNGQSRQTNHQNFKGKKIVANVHSTSVDTHGEECSQGNNNPNSVITQEQYDQIMNLLQQFQLDSPREDFKVNANSGNFAGL</sequence>
<dbReference type="PANTHER" id="PTHR34222:SF99">
    <property type="entry name" value="PROTEIN, PUTATIVE-RELATED"/>
    <property type="match status" value="1"/>
</dbReference>
<evidence type="ECO:0000313" key="3">
    <source>
        <dbReference type="Proteomes" id="UP001627284"/>
    </source>
</evidence>
<protein>
    <submittedName>
        <fullName evidence="2">Uncharacterized protein</fullName>
    </submittedName>
</protein>
<evidence type="ECO:0000256" key="1">
    <source>
        <dbReference type="SAM" id="MobiDB-lite"/>
    </source>
</evidence>
<comment type="caution">
    <text evidence="2">The sequence shown here is derived from an EMBL/GenBank/DDBJ whole genome shotgun (WGS) entry which is preliminary data.</text>
</comment>
<dbReference type="Proteomes" id="UP001627284">
    <property type="component" value="Unassembled WGS sequence"/>
</dbReference>
<name>A0ABD2VB86_9SOLN</name>
<evidence type="ECO:0000313" key="2">
    <source>
        <dbReference type="EMBL" id="KAL3377397.1"/>
    </source>
</evidence>
<proteinExistence type="predicted"/>
<dbReference type="EMBL" id="JBJKTR010000002">
    <property type="protein sequence ID" value="KAL3377397.1"/>
    <property type="molecule type" value="Genomic_DNA"/>
</dbReference>
<keyword evidence="3" id="KW-1185">Reference proteome</keyword>
<gene>
    <name evidence="2" type="ORF">AABB24_003680</name>
</gene>
<feature type="region of interest" description="Disordered" evidence="1">
    <location>
        <begin position="175"/>
        <end position="199"/>
    </location>
</feature>